<dbReference type="Pfam" id="PF25508">
    <property type="entry name" value="TRPM2"/>
    <property type="match status" value="1"/>
</dbReference>
<evidence type="ECO:0000256" key="1">
    <source>
        <dbReference type="ARBA" id="ARBA00004141"/>
    </source>
</evidence>
<keyword evidence="3 8" id="KW-0812">Transmembrane</keyword>
<keyword evidence="13" id="KW-1185">Reference proteome</keyword>
<evidence type="ECO:0000259" key="11">
    <source>
        <dbReference type="Pfam" id="PF25508"/>
    </source>
</evidence>
<keyword evidence="5" id="KW-0406">Ion transport</keyword>
<dbReference type="GO" id="GO:0047631">
    <property type="term" value="F:ADP-ribose diphosphatase activity"/>
    <property type="evidence" value="ECO:0007669"/>
    <property type="project" value="UniProtKB-EC"/>
</dbReference>
<feature type="transmembrane region" description="Helical" evidence="8">
    <location>
        <begin position="1199"/>
        <end position="1216"/>
    </location>
</feature>
<keyword evidence="7" id="KW-0407">Ion channel</keyword>
<keyword evidence="2" id="KW-0813">Transport</keyword>
<dbReference type="Pfam" id="PF00520">
    <property type="entry name" value="Ion_trans"/>
    <property type="match status" value="1"/>
</dbReference>
<dbReference type="PANTHER" id="PTHR13800:SF12">
    <property type="entry name" value="TRANSIENT RECEPTOR POTENTIAL CATION CHANNEL SUBFAMILY M MEMBER-LIKE 2"/>
    <property type="match status" value="1"/>
</dbReference>
<dbReference type="Proteomes" id="UP000507470">
    <property type="component" value="Unassembled WGS sequence"/>
</dbReference>
<evidence type="ECO:0000256" key="5">
    <source>
        <dbReference type="ARBA" id="ARBA00023065"/>
    </source>
</evidence>
<dbReference type="PANTHER" id="PTHR13800">
    <property type="entry name" value="TRANSIENT RECEPTOR POTENTIAL CATION CHANNEL, SUBFAMILY M, MEMBER 6"/>
    <property type="match status" value="1"/>
</dbReference>
<evidence type="ECO:0000259" key="10">
    <source>
        <dbReference type="Pfam" id="PF18139"/>
    </source>
</evidence>
<evidence type="ECO:0000256" key="4">
    <source>
        <dbReference type="ARBA" id="ARBA00022989"/>
    </source>
</evidence>
<proteinExistence type="predicted"/>
<dbReference type="EMBL" id="CACVKT020002230">
    <property type="protein sequence ID" value="CAC5376658.1"/>
    <property type="molecule type" value="Genomic_DNA"/>
</dbReference>
<feature type="domain" description="TRPM SLOG" evidence="10">
    <location>
        <begin position="540"/>
        <end position="587"/>
    </location>
</feature>
<evidence type="ECO:0000256" key="8">
    <source>
        <dbReference type="SAM" id="Phobius"/>
    </source>
</evidence>
<gene>
    <name evidence="12" type="ORF">MCOR_13221</name>
</gene>
<keyword evidence="6 8" id="KW-0472">Membrane</keyword>
<evidence type="ECO:0000256" key="6">
    <source>
        <dbReference type="ARBA" id="ARBA00023136"/>
    </source>
</evidence>
<dbReference type="GO" id="GO:0005886">
    <property type="term" value="C:plasma membrane"/>
    <property type="evidence" value="ECO:0007669"/>
    <property type="project" value="TreeGrafter"/>
</dbReference>
<dbReference type="EC" id="3.6.1.13" evidence="12"/>
<feature type="transmembrane region" description="Helical" evidence="8">
    <location>
        <begin position="1166"/>
        <end position="1187"/>
    </location>
</feature>
<evidence type="ECO:0000313" key="12">
    <source>
        <dbReference type="EMBL" id="CAC5376658.1"/>
    </source>
</evidence>
<feature type="domain" description="Ion transport" evidence="9">
    <location>
        <begin position="1106"/>
        <end position="1348"/>
    </location>
</feature>
<keyword evidence="12" id="KW-0378">Hydrolase</keyword>
<name>A0A6J8B2S6_MYTCO</name>
<feature type="transmembrane region" description="Helical" evidence="8">
    <location>
        <begin position="1324"/>
        <end position="1349"/>
    </location>
</feature>
<dbReference type="InterPro" id="IPR005821">
    <property type="entry name" value="Ion_trans_dom"/>
</dbReference>
<feature type="transmembrane region" description="Helical" evidence="8">
    <location>
        <begin position="1076"/>
        <end position="1095"/>
    </location>
</feature>
<evidence type="ECO:0000256" key="2">
    <source>
        <dbReference type="ARBA" id="ARBA00022448"/>
    </source>
</evidence>
<dbReference type="OrthoDB" id="9994106at2759"/>
<comment type="subcellular location">
    <subcellularLocation>
        <location evidence="1">Membrane</location>
        <topology evidence="1">Multi-pass membrane protein</topology>
    </subcellularLocation>
</comment>
<evidence type="ECO:0000256" key="7">
    <source>
        <dbReference type="ARBA" id="ARBA00023303"/>
    </source>
</evidence>
<keyword evidence="4 8" id="KW-1133">Transmembrane helix</keyword>
<dbReference type="GO" id="GO:0099604">
    <property type="term" value="F:ligand-gated calcium channel activity"/>
    <property type="evidence" value="ECO:0007669"/>
    <property type="project" value="TreeGrafter"/>
</dbReference>
<reference evidence="12 13" key="1">
    <citation type="submission" date="2020-06" db="EMBL/GenBank/DDBJ databases">
        <authorList>
            <person name="Li R."/>
            <person name="Bekaert M."/>
        </authorList>
    </citation>
    <scope>NUCLEOTIDE SEQUENCE [LARGE SCALE GENOMIC DNA]</scope>
    <source>
        <strain evidence="13">wild</strain>
    </source>
</reference>
<evidence type="ECO:0000256" key="3">
    <source>
        <dbReference type="ARBA" id="ARBA00022692"/>
    </source>
</evidence>
<organism evidence="12 13">
    <name type="scientific">Mytilus coruscus</name>
    <name type="common">Sea mussel</name>
    <dbReference type="NCBI Taxonomy" id="42192"/>
    <lineage>
        <taxon>Eukaryota</taxon>
        <taxon>Metazoa</taxon>
        <taxon>Spiralia</taxon>
        <taxon>Lophotrochozoa</taxon>
        <taxon>Mollusca</taxon>
        <taxon>Bivalvia</taxon>
        <taxon>Autobranchia</taxon>
        <taxon>Pteriomorphia</taxon>
        <taxon>Mytilida</taxon>
        <taxon>Mytiloidea</taxon>
        <taxon>Mytilidae</taxon>
        <taxon>Mytilinae</taxon>
        <taxon>Mytilus</taxon>
    </lineage>
</organism>
<dbReference type="InterPro" id="IPR041491">
    <property type="entry name" value="TRPM_SLOG"/>
</dbReference>
<dbReference type="InterPro" id="IPR057366">
    <property type="entry name" value="TRPM-like"/>
</dbReference>
<dbReference type="Pfam" id="PF18139">
    <property type="entry name" value="LSDAT_euk"/>
    <property type="match status" value="1"/>
</dbReference>
<accession>A0A6J8B2S6</accession>
<sequence length="1350" mass="158083">MEYTYTINILHLFLNEKRPIPSTTFKVLECNIPLPFISFKVPKYNSPIPATFYRFLHVVTLVYGIAFNEERLRRAVVTLVYGIAFNEERLRRAVVTLVYGIAFNEERLRRAVYGIAFNEERLRRAVYGIAFNEERLRRAVYGIAFNEERLRRAVVTLVYGITFNEERLRRAVVTLVYGIAFNEERLRRAVVTLVYGIAFNEERLRRAVVTLVYGIAFNEERLRRAVVTLVYGIAFNEERLRRVVVTLVYGIAFNEERLRRAVYGIAFNEERLRRAVYGIAFNEERLRRAVYGIAFNEERLRRAVYGIAFNEERLRRAVYGIAFNEERLRRAVYGIAFNEERLRRAVYGIAFNEERLRRAVSVIKLQSTEKFRCSGMTETLILEPSVENLTRDLTRLGDDRYPRLVLSIIGDSSSFVPKPWLTPVFQLGLTETAKGAKDCLVIYKGSTEKVSNLVWEAIDDFCVLNEGADEKSNITLVGLRPNEPNERDRVENQESHRSDLVEEKYYKLNFQSSDEYKIFHADLLESIAKEYVPFVELGNDLKIKIPVLVIVAEGDLSTLDHVVKILKRGIPVLVLKGSGKAADLIAECIDNIDSIEIRAPLLFGIYFQKDDFKRVKNYITEIEKNRHFVNIFDVDQQDETEFSNVVVTAIIRAWAQGSKNNDERPVKSAIPMSRNRRYVKDTPNEENYENLDQELYHDSENGISPILVTSNGIAGPKGKFPNNRVKPVSTVTCNNMNVTGEVKEFMQRYQTSLTPASLPLYFYIAYQFIQEMPVSDNDFKTENFEILLKQAIIANRVDYVKVLLQEEKVEFDRQQFPYIYHQTIECSCTTDGDCQHVRSILTGSSISATEQLLKERNNEQVVKNYQKCIQSGRQLCQKFLHYPRRFYSKTELRVDKNNAEKQRKEIYHDLLIWSLFANRQELATLFWIKCNNQLLTAILASCVLKRMAEKAKSGKDQLLHDSIKGHSRIFENRAIDLQRKLYEEEPEVAMDLILTEQTVWNIKVSPLECAYDNAMLDFIAYSCAQRRLNKIWYREIGANLEDFWWNGFVHGCQRDRGVNKSNIRLFRFFSAPLTRFLIHYIFFVAAMVCYSAFLLTQLSVYENIGSIEVYEWLVYIWLLGDILEEYRGILPWNNDVIKSRFTKEEEKDNPLSLSMKYRIKRYFYDFWNSLDFISYIITIAAMLVRFLYRDFSAALARRFYSLSLFTVYMRFLHSILMSRKLGPKIIMIKEMLKDLFRFIGILFVFMMGVGVLYHANMYPAHYDMWNPTHWTYWRIWKIMYIPYWQIYGEIFLDDFQANINDTCTTNRSVWESDPSTERCNEGDWVLIVIAALYMLISNLLLVNLVIALFR</sequence>
<feature type="transmembrane region" description="Helical" evidence="8">
    <location>
        <begin position="1236"/>
        <end position="1255"/>
    </location>
</feature>
<evidence type="ECO:0000259" key="9">
    <source>
        <dbReference type="Pfam" id="PF00520"/>
    </source>
</evidence>
<feature type="domain" description="TRPM-like" evidence="11">
    <location>
        <begin position="776"/>
        <end position="1020"/>
    </location>
</feature>
<dbReference type="InterPro" id="IPR050927">
    <property type="entry name" value="TRPM"/>
</dbReference>
<protein>
    <submittedName>
        <fullName evidence="12">TRPM2</fullName>
        <ecNumber evidence="12">3.6.1.13</ecNumber>
    </submittedName>
</protein>
<evidence type="ECO:0000313" key="13">
    <source>
        <dbReference type="Proteomes" id="UP000507470"/>
    </source>
</evidence>